<keyword evidence="5" id="KW-1185">Reference proteome</keyword>
<dbReference type="PANTHER" id="PTHR36427:SF3">
    <property type="entry name" value="LARGE RIBOSOMAL SUBUNIT PROTEIN UL1M"/>
    <property type="match status" value="1"/>
</dbReference>
<keyword evidence="2 4" id="KW-0689">Ribosomal protein</keyword>
<dbReference type="GO" id="GO:0003723">
    <property type="term" value="F:RNA binding"/>
    <property type="evidence" value="ECO:0007669"/>
    <property type="project" value="InterPro"/>
</dbReference>
<dbReference type="Gene3D" id="3.30.190.20">
    <property type="match status" value="1"/>
</dbReference>
<reference evidence="5" key="1">
    <citation type="journal article" date="2013" name="Genome Announc.">
        <title>Draft genome sequence of the ascomycete Phaeoacremonium aleophilum strain UCR-PA7, a causal agent of the esca disease complex in grapevines.</title>
        <authorList>
            <person name="Blanco-Ulate B."/>
            <person name="Rolshausen P."/>
            <person name="Cantu D."/>
        </authorList>
    </citation>
    <scope>NUCLEOTIDE SEQUENCE [LARGE SCALE GENOMIC DNA]</scope>
    <source>
        <strain evidence="5">UCR-PA7</strain>
    </source>
</reference>
<proteinExistence type="inferred from homology"/>
<evidence type="ECO:0000256" key="1">
    <source>
        <dbReference type="ARBA" id="ARBA00010531"/>
    </source>
</evidence>
<dbReference type="Gene3D" id="3.40.50.790">
    <property type="match status" value="1"/>
</dbReference>
<dbReference type="HOGENOM" id="CLU_062853_1_0_1"/>
<keyword evidence="3" id="KW-0687">Ribonucleoprotein</keyword>
<sequence>MEQFSLCDAVRYARAFEVGRPPTSVKYNMAIKLKTAKSGPVIRNRIRLPHPVKTDVRIAVICKEDSSVAASARTAGAVAVGEESLFEAIREDKINFNKLICHVDSQTALNKAQLGRILGPKGMMPSIKTKTITRHVVPLMKELVGADDYRERDGAVRLAVGQLGYTPQMLADNVKAFVGQVKKDISQLEDTVTKEVHEVVLSTTNGPGLSLNGGFNSTDETIKPEHLRSVM</sequence>
<dbReference type="InterPro" id="IPR023674">
    <property type="entry name" value="Ribosomal_uL1-like"/>
</dbReference>
<dbReference type="CDD" id="cd00403">
    <property type="entry name" value="Ribosomal_L1"/>
    <property type="match status" value="1"/>
</dbReference>
<dbReference type="FunFam" id="3.40.50.790:FF:000001">
    <property type="entry name" value="50S ribosomal protein L1"/>
    <property type="match status" value="1"/>
</dbReference>
<organism evidence="4 5">
    <name type="scientific">Phaeoacremonium minimum (strain UCR-PA7)</name>
    <name type="common">Esca disease fungus</name>
    <name type="synonym">Togninia minima</name>
    <dbReference type="NCBI Taxonomy" id="1286976"/>
    <lineage>
        <taxon>Eukaryota</taxon>
        <taxon>Fungi</taxon>
        <taxon>Dikarya</taxon>
        <taxon>Ascomycota</taxon>
        <taxon>Pezizomycotina</taxon>
        <taxon>Sordariomycetes</taxon>
        <taxon>Sordariomycetidae</taxon>
        <taxon>Togniniales</taxon>
        <taxon>Togniniaceae</taxon>
        <taxon>Phaeoacremonium</taxon>
    </lineage>
</organism>
<evidence type="ECO:0000313" key="4">
    <source>
        <dbReference type="EMBL" id="EOO00219.1"/>
    </source>
</evidence>
<dbReference type="OrthoDB" id="1747252at2759"/>
<dbReference type="PIRSF" id="PIRSF002155">
    <property type="entry name" value="Ribosomal_L1"/>
    <property type="match status" value="1"/>
</dbReference>
<dbReference type="GO" id="GO:0005762">
    <property type="term" value="C:mitochondrial large ribosomal subunit"/>
    <property type="evidence" value="ECO:0007669"/>
    <property type="project" value="TreeGrafter"/>
</dbReference>
<dbReference type="KEGG" id="tmn:UCRPA7_4276"/>
<dbReference type="GO" id="GO:0006412">
    <property type="term" value="P:translation"/>
    <property type="evidence" value="ECO:0007669"/>
    <property type="project" value="InterPro"/>
</dbReference>
<dbReference type="EMBL" id="KB933101">
    <property type="protein sequence ID" value="EOO00219.1"/>
    <property type="molecule type" value="Genomic_DNA"/>
</dbReference>
<dbReference type="RefSeq" id="XP_007915042.1">
    <property type="nucleotide sequence ID" value="XM_007916851.1"/>
</dbReference>
<name>R8BLJ2_PHAM7</name>
<evidence type="ECO:0000256" key="2">
    <source>
        <dbReference type="ARBA" id="ARBA00022980"/>
    </source>
</evidence>
<accession>R8BLJ2</accession>
<dbReference type="InterPro" id="IPR028364">
    <property type="entry name" value="Ribosomal_uL1/biogenesis"/>
</dbReference>
<dbReference type="InterPro" id="IPR016095">
    <property type="entry name" value="Ribosomal_uL1_3-a/b-sand"/>
</dbReference>
<dbReference type="SUPFAM" id="SSF56808">
    <property type="entry name" value="Ribosomal protein L1"/>
    <property type="match status" value="1"/>
</dbReference>
<comment type="similarity">
    <text evidence="1">Belongs to the universal ribosomal protein uL1 family.</text>
</comment>
<dbReference type="GO" id="GO:0003735">
    <property type="term" value="F:structural constituent of ribosome"/>
    <property type="evidence" value="ECO:0007669"/>
    <property type="project" value="InterPro"/>
</dbReference>
<dbReference type="PANTHER" id="PTHR36427">
    <property type="entry name" value="54S RIBOSOMAL PROTEIN L1, MITOCHONDRIAL"/>
    <property type="match status" value="1"/>
</dbReference>
<gene>
    <name evidence="4" type="ORF">UCRPA7_4276</name>
</gene>
<dbReference type="InterPro" id="IPR002143">
    <property type="entry name" value="Ribosomal_uL1"/>
</dbReference>
<dbReference type="eggNOG" id="KOG1569">
    <property type="taxonomic scope" value="Eukaryota"/>
</dbReference>
<dbReference type="GeneID" id="19324710"/>
<dbReference type="Pfam" id="PF00687">
    <property type="entry name" value="Ribosomal_L1"/>
    <property type="match status" value="1"/>
</dbReference>
<evidence type="ECO:0000313" key="5">
    <source>
        <dbReference type="Proteomes" id="UP000014074"/>
    </source>
</evidence>
<protein>
    <submittedName>
        <fullName evidence="4">Putative 50s ribosomal protein l1 protein</fullName>
    </submittedName>
</protein>
<dbReference type="Proteomes" id="UP000014074">
    <property type="component" value="Unassembled WGS sequence"/>
</dbReference>
<evidence type="ECO:0000256" key="3">
    <source>
        <dbReference type="ARBA" id="ARBA00023274"/>
    </source>
</evidence>
<dbReference type="AlphaFoldDB" id="R8BLJ2"/>